<comment type="caution">
    <text evidence="1">The sequence shown here is derived from an EMBL/GenBank/DDBJ whole genome shotgun (WGS) entry which is preliminary data.</text>
</comment>
<dbReference type="EMBL" id="JAPVEA010000005">
    <property type="protein sequence ID" value="KAJ5454822.1"/>
    <property type="molecule type" value="Genomic_DNA"/>
</dbReference>
<name>A0AAD6CBC1_9EURO</name>
<dbReference type="InterPro" id="IPR008949">
    <property type="entry name" value="Isoprenoid_synthase_dom_sf"/>
</dbReference>
<keyword evidence="2" id="KW-1185">Reference proteome</keyword>
<organism evidence="1 2">
    <name type="scientific">Penicillium daleae</name>
    <dbReference type="NCBI Taxonomy" id="63821"/>
    <lineage>
        <taxon>Eukaryota</taxon>
        <taxon>Fungi</taxon>
        <taxon>Dikarya</taxon>
        <taxon>Ascomycota</taxon>
        <taxon>Pezizomycotina</taxon>
        <taxon>Eurotiomycetes</taxon>
        <taxon>Eurotiomycetidae</taxon>
        <taxon>Eurotiales</taxon>
        <taxon>Aspergillaceae</taxon>
        <taxon>Penicillium</taxon>
    </lineage>
</organism>
<dbReference type="GeneID" id="81599403"/>
<proteinExistence type="predicted"/>
<dbReference type="AlphaFoldDB" id="A0AAD6CBC1"/>
<dbReference type="Gene3D" id="1.10.600.10">
    <property type="entry name" value="Farnesyl Diphosphate Synthase"/>
    <property type="match status" value="1"/>
</dbReference>
<sequence length="361" mass="41295">MKVVYTVIAAFDLITTYNCFVDDAVDGDEIREEGPAWYIHHPKTFPADAGLVMSVGNRLLHHFLPGSHPCKSDLIHLYHNYMVYCTSYLSVTHARNQKSPNTSLKEATQPSIDDLTGGTFAAFHYMRSGNYVQLILHACRLAACYKNILSTSDRRYLYTDTIRRAAVVLQIVEDIRDSRIMDVQVPRRLPLNEYLQSINDDMIKDFIAGELNHAFLIASLELARGGTGVMSLTGDEKEEIMKTLRECYLADEGHLEDIESQKRRLYRLCAMFLKYDIYGYIKKHVLPSTLIQYFLVHGQASREFNMPKDLLSHAVVSMVRQDSCSRSTHVAEELEKVMTTPNEAIDEMEKVLRIFELLQNI</sequence>
<evidence type="ECO:0000313" key="1">
    <source>
        <dbReference type="EMBL" id="KAJ5454822.1"/>
    </source>
</evidence>
<protein>
    <submittedName>
        <fullName evidence="1">Uncharacterized protein</fullName>
    </submittedName>
</protein>
<evidence type="ECO:0000313" key="2">
    <source>
        <dbReference type="Proteomes" id="UP001213681"/>
    </source>
</evidence>
<reference evidence="1" key="1">
    <citation type="submission" date="2022-12" db="EMBL/GenBank/DDBJ databases">
        <authorList>
            <person name="Petersen C."/>
        </authorList>
    </citation>
    <scope>NUCLEOTIDE SEQUENCE</scope>
    <source>
        <strain evidence="1">IBT 16125</strain>
    </source>
</reference>
<dbReference type="RefSeq" id="XP_056767778.1">
    <property type="nucleotide sequence ID" value="XM_056909160.1"/>
</dbReference>
<dbReference type="Proteomes" id="UP001213681">
    <property type="component" value="Unassembled WGS sequence"/>
</dbReference>
<reference evidence="1" key="2">
    <citation type="journal article" date="2023" name="IMA Fungus">
        <title>Comparative genomic study of the Penicillium genus elucidates a diverse pangenome and 15 lateral gene transfer events.</title>
        <authorList>
            <person name="Petersen C."/>
            <person name="Sorensen T."/>
            <person name="Nielsen M.R."/>
            <person name="Sondergaard T.E."/>
            <person name="Sorensen J.L."/>
            <person name="Fitzpatrick D.A."/>
            <person name="Frisvad J.C."/>
            <person name="Nielsen K.L."/>
        </authorList>
    </citation>
    <scope>NUCLEOTIDE SEQUENCE</scope>
    <source>
        <strain evidence="1">IBT 16125</strain>
    </source>
</reference>
<gene>
    <name evidence="1" type="ORF">N7458_005778</name>
</gene>
<accession>A0AAD6CBC1</accession>